<dbReference type="KEGG" id="ngr:NAEGRDRAFT_78143"/>
<reference evidence="3 4" key="1">
    <citation type="journal article" date="2010" name="Cell">
        <title>The genome of Naegleria gruberi illuminates early eukaryotic versatility.</title>
        <authorList>
            <person name="Fritz-Laylin L.K."/>
            <person name="Prochnik S.E."/>
            <person name="Ginger M.L."/>
            <person name="Dacks J.B."/>
            <person name="Carpenter M.L."/>
            <person name="Field M.C."/>
            <person name="Kuo A."/>
            <person name="Paredez A."/>
            <person name="Chapman J."/>
            <person name="Pham J."/>
            <person name="Shu S."/>
            <person name="Neupane R."/>
            <person name="Cipriano M."/>
            <person name="Mancuso J."/>
            <person name="Tu H."/>
            <person name="Salamov A."/>
            <person name="Lindquist E."/>
            <person name="Shapiro H."/>
            <person name="Lucas S."/>
            <person name="Grigoriev I.V."/>
            <person name="Cande W.Z."/>
            <person name="Fulton C."/>
            <person name="Rokhsar D.S."/>
            <person name="Dawson S.C."/>
        </authorList>
    </citation>
    <scope>NUCLEOTIDE SEQUENCE [LARGE SCALE GENOMIC DNA]</scope>
    <source>
        <strain evidence="3 4">NEG-M</strain>
    </source>
</reference>
<keyword evidence="2" id="KW-1133">Transmembrane helix</keyword>
<dbReference type="Proteomes" id="UP000006671">
    <property type="component" value="Unassembled WGS sequence"/>
</dbReference>
<gene>
    <name evidence="3" type="ORF">NAEGRDRAFT_78143</name>
</gene>
<accession>D2V1I3</accession>
<keyword evidence="2" id="KW-0812">Transmembrane</keyword>
<evidence type="ECO:0000313" key="3">
    <source>
        <dbReference type="EMBL" id="EFC49313.1"/>
    </source>
</evidence>
<evidence type="ECO:0000256" key="2">
    <source>
        <dbReference type="SAM" id="Phobius"/>
    </source>
</evidence>
<dbReference type="GeneID" id="8855171"/>
<name>D2V1I3_NAEGR</name>
<feature type="transmembrane region" description="Helical" evidence="2">
    <location>
        <begin position="136"/>
        <end position="161"/>
    </location>
</feature>
<feature type="transmembrane region" description="Helical" evidence="2">
    <location>
        <begin position="47"/>
        <end position="66"/>
    </location>
</feature>
<sequence>MQKFDLNLLLLASSGVLLSFFLIGFDRAKYATAVDDPRVIHELYSEHFILGLVHTFLGTIGLNHVKFFQWKLLMNLKVYYLASLALHALTGLAWIVLASFTSSSSSTTGNEGNSNNTSKKKQQQSSNNNGSVGFNFASFVLNGSIITICMVALFVLSLVYIPIFSNLSNGTSIIATTSQ</sequence>
<dbReference type="OMA" id="HVKFFQW"/>
<proteinExistence type="predicted"/>
<feature type="transmembrane region" description="Helical" evidence="2">
    <location>
        <begin position="78"/>
        <end position="100"/>
    </location>
</feature>
<dbReference type="InParanoid" id="D2V1I3"/>
<dbReference type="EMBL" id="GG738848">
    <property type="protein sequence ID" value="EFC49313.1"/>
    <property type="molecule type" value="Genomic_DNA"/>
</dbReference>
<dbReference type="RefSeq" id="XP_002682057.1">
    <property type="nucleotide sequence ID" value="XM_002682011.1"/>
</dbReference>
<evidence type="ECO:0000313" key="4">
    <source>
        <dbReference type="Proteomes" id="UP000006671"/>
    </source>
</evidence>
<evidence type="ECO:0000256" key="1">
    <source>
        <dbReference type="SAM" id="MobiDB-lite"/>
    </source>
</evidence>
<organism evidence="4">
    <name type="scientific">Naegleria gruberi</name>
    <name type="common">Amoeba</name>
    <dbReference type="NCBI Taxonomy" id="5762"/>
    <lineage>
        <taxon>Eukaryota</taxon>
        <taxon>Discoba</taxon>
        <taxon>Heterolobosea</taxon>
        <taxon>Tetramitia</taxon>
        <taxon>Eutetramitia</taxon>
        <taxon>Vahlkampfiidae</taxon>
        <taxon>Naegleria</taxon>
    </lineage>
</organism>
<keyword evidence="2" id="KW-0472">Membrane</keyword>
<keyword evidence="4" id="KW-1185">Reference proteome</keyword>
<dbReference type="OrthoDB" id="10352111at2759"/>
<feature type="region of interest" description="Disordered" evidence="1">
    <location>
        <begin position="103"/>
        <end position="126"/>
    </location>
</feature>
<dbReference type="VEuPathDB" id="AmoebaDB:NAEGRDRAFT_78143"/>
<dbReference type="AlphaFoldDB" id="D2V1I3"/>
<protein>
    <submittedName>
        <fullName evidence="3">Predicted protein</fullName>
    </submittedName>
</protein>